<evidence type="ECO:0000256" key="7">
    <source>
        <dbReference type="ARBA" id="ARBA00022769"/>
    </source>
</evidence>
<evidence type="ECO:0000256" key="17">
    <source>
        <dbReference type="ARBA" id="ARBA00042156"/>
    </source>
</evidence>
<comment type="similarity">
    <text evidence="15">Belongs to the ABC transporter superfamily. UvrA family.</text>
</comment>
<keyword evidence="2" id="KW-0963">Cytoplasm</keyword>
<dbReference type="GO" id="GO:0020037">
    <property type="term" value="F:heme binding"/>
    <property type="evidence" value="ECO:0007669"/>
    <property type="project" value="InterPro"/>
</dbReference>
<dbReference type="PANTHER" id="PTHR43152:SF1">
    <property type="entry name" value="UVRA PROTEIN"/>
    <property type="match status" value="1"/>
</dbReference>
<dbReference type="AlphaFoldDB" id="A0A941CM33"/>
<dbReference type="GO" id="GO:0016887">
    <property type="term" value="F:ATP hydrolysis activity"/>
    <property type="evidence" value="ECO:0007669"/>
    <property type="project" value="InterPro"/>
</dbReference>
<sequence length="835" mass="91429">MAKEVQKVLRIYGAREGNLKNLDVAIPKNQLVVLTGLSGSGKSTLVLDVLFMEAQRQYLEAMGFQGIAKPKIDEARNLSPAVRITPGEAQRNPRSTVGTLTNLYTDLRMIFEKLAQRPCPSCGTLIGAEDCREEVEKTAEDFRVFMICSHCGHRMEKLTRTHFSFNTREGACSVCHGLGEVLEVDLPAVLKADLSLAEGAVDFWDHAYRDYQVRSVDAAFQYYGEPPSGSTSVKDFTPGQREIFLYGAESEEVKTLFPGKEVPKRVTDGRFEGLLTTLWRRLEEKGGNPGNLSAYFKTSPCGECHGEKLSALPRLATVQGKRLPELSRESFQGLQAWLLNFQEKLSPKSLALVKPYVEDLATKIRRIRAVGLSYLTADRAMRTLSRGETQRLRLSVLLDSTMEGLLYILDEPTVGLHPEDTQGILTILQGLRDGGNTVLVIEHDPEVMAQADHILDLGPGAGKRGGELVAAGSLEEIRKNPRSVTGAYLNRQGATSMPRRPWPEETFHIRHARRNNLQDLSLELPVGRLISITGVSGSGKSTLVLDVLSGGDTPPGKGEDVVEGCAVFSHIVTVEQAPLTRMKRSNVATYSGLYREIRKIFSALPQAKAAGLQAGDFSFNTPGGRCERCEGLGTISSNMLFFADIDVVCPQCGGQQFSPEVLQVTFKGHSVHQVLRCSVEEALELFHGHGRLMKDLRLLKDVGLGYLELGQTLTTLSGGEGQRLKLAKELLGSKGKKGLYLLDEPTTGLHPVDVENFLLLLQKMVDAGNTVVVIEHQLQVIAASDWVVDLGPRGGEEGGRILVEGTPEKVAACPESYTGHHLKSLLSLGKEDENR</sequence>
<evidence type="ECO:0000256" key="2">
    <source>
        <dbReference type="ARBA" id="ARBA00022490"/>
    </source>
</evidence>
<evidence type="ECO:0000256" key="15">
    <source>
        <dbReference type="ARBA" id="ARBA00038000"/>
    </source>
</evidence>
<dbReference type="Gene3D" id="3.40.50.300">
    <property type="entry name" value="P-loop containing nucleotide triphosphate hydrolases"/>
    <property type="match status" value="2"/>
</dbReference>
<evidence type="ECO:0000259" key="19">
    <source>
        <dbReference type="PROSITE" id="PS50893"/>
    </source>
</evidence>
<keyword evidence="9" id="KW-0862">Zinc</keyword>
<dbReference type="Gene3D" id="1.10.8.280">
    <property type="entry name" value="ABC transporter ATPase domain-like"/>
    <property type="match status" value="1"/>
</dbReference>
<keyword evidence="3 18" id="KW-0479">Metal-binding</keyword>
<dbReference type="GO" id="GO:0005737">
    <property type="term" value="C:cytoplasm"/>
    <property type="evidence" value="ECO:0007669"/>
    <property type="project" value="UniProtKB-SubCell"/>
</dbReference>
<dbReference type="PROSITE" id="PS51007">
    <property type="entry name" value="CYTC"/>
    <property type="match status" value="1"/>
</dbReference>
<dbReference type="RefSeq" id="WP_211799696.1">
    <property type="nucleotide sequence ID" value="NZ_JAGSCS010000002.1"/>
</dbReference>
<keyword evidence="4" id="KW-0677">Repeat</keyword>
<keyword evidence="5" id="KW-0547">Nucleotide-binding</keyword>
<comment type="subcellular location">
    <subcellularLocation>
        <location evidence="1">Cytoplasm</location>
    </subcellularLocation>
</comment>
<evidence type="ECO:0000256" key="1">
    <source>
        <dbReference type="ARBA" id="ARBA00004496"/>
    </source>
</evidence>
<evidence type="ECO:0000259" key="20">
    <source>
        <dbReference type="PROSITE" id="PS51007"/>
    </source>
</evidence>
<gene>
    <name evidence="21" type="ORF">KCG48_02385</name>
</gene>
<evidence type="ECO:0000313" key="22">
    <source>
        <dbReference type="Proteomes" id="UP000675379"/>
    </source>
</evidence>
<keyword evidence="12 18" id="KW-0408">Iron</keyword>
<dbReference type="GO" id="GO:0009055">
    <property type="term" value="F:electron transfer activity"/>
    <property type="evidence" value="ECO:0007669"/>
    <property type="project" value="InterPro"/>
</dbReference>
<accession>A0A941CM33</accession>
<dbReference type="Proteomes" id="UP000675379">
    <property type="component" value="Unassembled WGS sequence"/>
</dbReference>
<keyword evidence="8" id="KW-0863">Zinc-finger</keyword>
<dbReference type="Pfam" id="PF17755">
    <property type="entry name" value="UvrA_DNA-bind"/>
    <property type="match status" value="1"/>
</dbReference>
<evidence type="ECO:0000256" key="18">
    <source>
        <dbReference type="PROSITE-ProRule" id="PRU00433"/>
    </source>
</evidence>
<evidence type="ECO:0000256" key="6">
    <source>
        <dbReference type="ARBA" id="ARBA00022763"/>
    </source>
</evidence>
<dbReference type="InterPro" id="IPR027417">
    <property type="entry name" value="P-loop_NTPase"/>
</dbReference>
<keyword evidence="10" id="KW-0067">ATP-binding</keyword>
<dbReference type="PANTHER" id="PTHR43152">
    <property type="entry name" value="UVRABC SYSTEM PROTEIN A"/>
    <property type="match status" value="1"/>
</dbReference>
<evidence type="ECO:0000256" key="3">
    <source>
        <dbReference type="ARBA" id="ARBA00022723"/>
    </source>
</evidence>
<keyword evidence="7" id="KW-0228">DNA excision</keyword>
<dbReference type="PROSITE" id="PS50893">
    <property type="entry name" value="ABC_TRANSPORTER_2"/>
    <property type="match status" value="1"/>
</dbReference>
<dbReference type="InterPro" id="IPR041552">
    <property type="entry name" value="UvrA_DNA-bd"/>
</dbReference>
<evidence type="ECO:0000256" key="9">
    <source>
        <dbReference type="ARBA" id="ARBA00022833"/>
    </source>
</evidence>
<keyword evidence="6" id="KW-0227">DNA damage</keyword>
<dbReference type="SMART" id="SM00382">
    <property type="entry name" value="AAA"/>
    <property type="match status" value="2"/>
</dbReference>
<dbReference type="EMBL" id="JAGSCS010000002">
    <property type="protein sequence ID" value="MBR0575180.1"/>
    <property type="molecule type" value="Genomic_DNA"/>
</dbReference>
<dbReference type="GO" id="GO:0003677">
    <property type="term" value="F:DNA binding"/>
    <property type="evidence" value="ECO:0007669"/>
    <property type="project" value="UniProtKB-KW"/>
</dbReference>
<evidence type="ECO:0000313" key="21">
    <source>
        <dbReference type="EMBL" id="MBR0575180.1"/>
    </source>
</evidence>
<evidence type="ECO:0000256" key="12">
    <source>
        <dbReference type="ARBA" id="ARBA00023004"/>
    </source>
</evidence>
<dbReference type="GO" id="GO:0004518">
    <property type="term" value="F:nuclease activity"/>
    <property type="evidence" value="ECO:0007669"/>
    <property type="project" value="UniProtKB-KW"/>
</dbReference>
<keyword evidence="14" id="KW-0234">DNA repair</keyword>
<dbReference type="Gene3D" id="1.20.1580.10">
    <property type="entry name" value="ABC transporter ATPase like domain"/>
    <property type="match status" value="2"/>
</dbReference>
<evidence type="ECO:0000256" key="13">
    <source>
        <dbReference type="ARBA" id="ARBA00023125"/>
    </source>
</evidence>
<dbReference type="InterPro" id="IPR009056">
    <property type="entry name" value="Cyt_c-like_dom"/>
</dbReference>
<name>A0A941CM33_9CLOT</name>
<dbReference type="InterPro" id="IPR003439">
    <property type="entry name" value="ABC_transporter-like_ATP-bd"/>
</dbReference>
<proteinExistence type="inferred from homology"/>
<dbReference type="GO" id="GO:0006281">
    <property type="term" value="P:DNA repair"/>
    <property type="evidence" value="ECO:0007669"/>
    <property type="project" value="UniProtKB-KW"/>
</dbReference>
<dbReference type="SUPFAM" id="SSF52540">
    <property type="entry name" value="P-loop containing nucleoside triphosphate hydrolases"/>
    <property type="match status" value="2"/>
</dbReference>
<evidence type="ECO:0000256" key="5">
    <source>
        <dbReference type="ARBA" id="ARBA00022741"/>
    </source>
</evidence>
<reference evidence="21" key="1">
    <citation type="submission" date="2021-04" db="EMBL/GenBank/DDBJ databases">
        <title>Proteiniclasticum sedimins sp. nov., an obligate anaerobic bacterium isolated from anaerobic sludge.</title>
        <authorList>
            <person name="Liu J."/>
        </authorList>
    </citation>
    <scope>NUCLEOTIDE SEQUENCE</scope>
    <source>
        <strain evidence="21">BAD-10</strain>
    </source>
</reference>
<evidence type="ECO:0000256" key="8">
    <source>
        <dbReference type="ARBA" id="ARBA00022771"/>
    </source>
</evidence>
<organism evidence="21 22">
    <name type="scientific">Proteiniclasticum sediminis</name>
    <dbReference type="NCBI Taxonomy" id="2804028"/>
    <lineage>
        <taxon>Bacteria</taxon>
        <taxon>Bacillati</taxon>
        <taxon>Bacillota</taxon>
        <taxon>Clostridia</taxon>
        <taxon>Eubacteriales</taxon>
        <taxon>Clostridiaceae</taxon>
        <taxon>Proteiniclasticum</taxon>
    </lineage>
</organism>
<keyword evidence="13" id="KW-0238">DNA-binding</keyword>
<evidence type="ECO:0000256" key="16">
    <source>
        <dbReference type="ARBA" id="ARBA00039316"/>
    </source>
</evidence>
<dbReference type="GO" id="GO:0005524">
    <property type="term" value="F:ATP binding"/>
    <property type="evidence" value="ECO:0007669"/>
    <property type="project" value="UniProtKB-KW"/>
</dbReference>
<feature type="domain" description="Cytochrome c" evidence="20">
    <location>
        <begin position="287"/>
        <end position="361"/>
    </location>
</feature>
<evidence type="ECO:0000256" key="11">
    <source>
        <dbReference type="ARBA" id="ARBA00022881"/>
    </source>
</evidence>
<evidence type="ECO:0000256" key="4">
    <source>
        <dbReference type="ARBA" id="ARBA00022737"/>
    </source>
</evidence>
<evidence type="ECO:0000256" key="14">
    <source>
        <dbReference type="ARBA" id="ARBA00023204"/>
    </source>
</evidence>
<feature type="domain" description="ABC transporter" evidence="19">
    <location>
        <begin position="502"/>
        <end position="823"/>
    </location>
</feature>
<keyword evidence="11" id="KW-0267">Excision nuclease</keyword>
<keyword evidence="18" id="KW-0349">Heme</keyword>
<dbReference type="InterPro" id="IPR003593">
    <property type="entry name" value="AAA+_ATPase"/>
</dbReference>
<keyword evidence="22" id="KW-1185">Reference proteome</keyword>
<protein>
    <recommendedName>
        <fullName evidence="16">UvrABC system protein A</fullName>
    </recommendedName>
    <alternativeName>
        <fullName evidence="17">Excinuclease ABC subunit A</fullName>
    </alternativeName>
</protein>
<dbReference type="GO" id="GO:0008270">
    <property type="term" value="F:zinc ion binding"/>
    <property type="evidence" value="ECO:0007669"/>
    <property type="project" value="UniProtKB-KW"/>
</dbReference>
<comment type="caution">
    <text evidence="21">The sequence shown here is derived from an EMBL/GenBank/DDBJ whole genome shotgun (WGS) entry which is preliminary data.</text>
</comment>
<evidence type="ECO:0000256" key="10">
    <source>
        <dbReference type="ARBA" id="ARBA00022840"/>
    </source>
</evidence>